<feature type="coiled-coil region" evidence="1">
    <location>
        <begin position="1153"/>
        <end position="1180"/>
    </location>
</feature>
<sequence length="1598" mass="188222">MASLKLDELEELFEKGGDNPEIINRWYEQLSKYDLENLESSESAKQVMKAMKWIMQYEHAHAEEFRELAEKEAAEMVEKQENWEEEREHLNFKLNSLQERISAAADATDLNETFRARIHSLKEENRAFLDDSVRELNRRLDDKLVESTTDRAEVLKLRQRTQQAALLSKQLQEVAQQNEELRAEIEQLTTALASATTFIEDTANNYQALYEQLLESDKIIERLTNDNELLNKKKLLQNKDEQIQVLQLKFETLQIELQELRAKSMLENNLEREEEMERLRIELVEATKIAQQLFSVSTNNHKVDQSNIAQMQCKIVALNETVSTLNSEIKKHEMEKSELERNLEMKDVENQKVNAELKRLRGELFGSAEVEISRLEKQLNFREQQIEKLTARCSLLQVELNSAFDASDQKLVLGKSKITKSEITSGIEREKYTEDDDVNARREIREIREIKEKEEKHVEDEIDEIKESDVEKKTHSEVLKIHKRPKYPGKKQAEYEKGLESLEASAMIISSLNHELMLLMQELDEKDRQLQRMEKSVQQATSNIDELKVNYSNLQKEVSKNDTTRYNSEIDKLYKQMECYEIKIEEYQKLANSIRLDGDEMKQKLEEMNRQIIAERIQNLQLVRKLEIVELNRNNQDMEFRKLERDYREQRLLHDLASIEIARLQTLLLNSVPKRDYDKLLMQHKRILASDDSYKSTNYDKNNEKDEEYIGINLLEMTDEIKSAEVTAENAHLKEMINVLRSQNEYWQVEIEKVQEQNIEMMHFLEDVESESQMKSLLVALERRFLKALSDQAQFLRDQKLTDHQLLDQQNEFIRKKRQWRNEKKKLIQVIRSMQLLLQRMRSNSMELLTVQQMLQYKEKIIEINANYEKSQKYKEEIEREKEELDLQLRHAEALRKSYEMLQENDYSMIKLQKSLQASHLNMLNVKKQLENAEIQIQRKDEQIQKLEETVQSLQKEIEDLFAATFKMTDFDEENGKIDESVDSVAAGFLPNVEKEKLLQTAKAELKPHIPDISDAKVNLEIEESEVLGKSESEVLGKSETPTETIDSEYDVKFHAAITDATQKTAIIDSEEYMKKLNYIRETAKLCIANYKEQLKYKDEVIEKYKSLLRIIANENGSQRIIIDSSSLIAEDLAGRKLRTSSEILSQDRDNDIEAKEIEIVKLRNEIEHFIKANRKLTSDLQHFHRRTKDIAEAYTQTDLLQKDDTMMMERILGREIPSNQDSNLPSTAEESRKSVTSQEPLTITRTSPRIESGQTVQVEAVAENREILMEALRREESRTMIMRMEIKDLKQRNAALYIKNQELEKACESIRAEALSQIKHSYTSNINAESEAIVLRLQRELCDLKTEAANQRKLIRDQKEIIDRFEKNQSVKSVQEGVSKWHEKKAHESNVGLLRKKLKETEQREQETCEMLKKRDQQMKQLHKSESSRTVELKRLQEMIKKLRNDKEMSDLQMKLANDRLKAAEETNLYLNQKIIQLKKESNELLVSEKEKISKSIKTKDEIVEMSKCNISDEELHELREKAKQCDDLMRQLIKLETEIEEQRDEIRFLNDKLNERKYDCGAVAVLRDKLMAKERVIEQQQHRIEELEREKWQNLL</sequence>
<evidence type="ECO:0000256" key="1">
    <source>
        <dbReference type="SAM" id="Coils"/>
    </source>
</evidence>
<evidence type="ECO:0000313" key="4">
    <source>
        <dbReference type="Proteomes" id="UP000242913"/>
    </source>
</evidence>
<feature type="coiled-coil region" evidence="1">
    <location>
        <begin position="509"/>
        <end position="646"/>
    </location>
</feature>
<feature type="coiled-coil region" evidence="1">
    <location>
        <begin position="236"/>
        <end position="392"/>
    </location>
</feature>
<dbReference type="OrthoDB" id="5864070at2759"/>
<keyword evidence="1" id="KW-0175">Coiled coil</keyword>
<accession>A0A238C5U5</accession>
<gene>
    <name evidence="3" type="ORF">X798_00021</name>
</gene>
<feature type="coiled-coil region" evidence="1">
    <location>
        <begin position="861"/>
        <end position="964"/>
    </location>
</feature>
<proteinExistence type="predicted"/>
<feature type="coiled-coil region" evidence="1">
    <location>
        <begin position="1259"/>
        <end position="1314"/>
    </location>
</feature>
<keyword evidence="4" id="KW-1185">Reference proteome</keyword>
<name>A0A238C5U5_9BILA</name>
<evidence type="ECO:0000256" key="2">
    <source>
        <dbReference type="SAM" id="MobiDB-lite"/>
    </source>
</evidence>
<feature type="region of interest" description="Disordered" evidence="2">
    <location>
        <begin position="1215"/>
        <end position="1254"/>
    </location>
</feature>
<protein>
    <submittedName>
        <fullName evidence="3">Uncharacterized protein</fullName>
    </submittedName>
</protein>
<organism evidence="3 4">
    <name type="scientific">Onchocerca flexuosa</name>
    <dbReference type="NCBI Taxonomy" id="387005"/>
    <lineage>
        <taxon>Eukaryota</taxon>
        <taxon>Metazoa</taxon>
        <taxon>Ecdysozoa</taxon>
        <taxon>Nematoda</taxon>
        <taxon>Chromadorea</taxon>
        <taxon>Rhabditida</taxon>
        <taxon>Spirurina</taxon>
        <taxon>Spiruromorpha</taxon>
        <taxon>Filarioidea</taxon>
        <taxon>Onchocercidae</taxon>
        <taxon>Onchocerca</taxon>
    </lineage>
</organism>
<feature type="coiled-coil region" evidence="1">
    <location>
        <begin position="1517"/>
        <end position="1592"/>
    </location>
</feature>
<feature type="coiled-coil region" evidence="1">
    <location>
        <begin position="1349"/>
        <end position="1482"/>
    </location>
</feature>
<feature type="compositionally biased region" description="Polar residues" evidence="2">
    <location>
        <begin position="1218"/>
        <end position="1254"/>
    </location>
</feature>
<evidence type="ECO:0000313" key="3">
    <source>
        <dbReference type="EMBL" id="OZC12390.1"/>
    </source>
</evidence>
<reference evidence="3 4" key="1">
    <citation type="submission" date="2015-12" db="EMBL/GenBank/DDBJ databases">
        <title>Draft genome of the nematode, Onchocerca flexuosa.</title>
        <authorList>
            <person name="Mitreva M."/>
        </authorList>
    </citation>
    <scope>NUCLEOTIDE SEQUENCE [LARGE SCALE GENOMIC DNA]</scope>
    <source>
        <strain evidence="3">Red Deer</strain>
    </source>
</reference>
<dbReference type="EMBL" id="KZ269977">
    <property type="protein sequence ID" value="OZC12390.1"/>
    <property type="molecule type" value="Genomic_DNA"/>
</dbReference>
<dbReference type="Proteomes" id="UP000242913">
    <property type="component" value="Unassembled WGS sequence"/>
</dbReference>
<feature type="coiled-coil region" evidence="1">
    <location>
        <begin position="164"/>
        <end position="191"/>
    </location>
</feature>
<feature type="coiled-coil region" evidence="1">
    <location>
        <begin position="62"/>
        <end position="124"/>
    </location>
</feature>